<dbReference type="EMBL" id="JAACJM010000063">
    <property type="protein sequence ID" value="KAF5353606.1"/>
    <property type="molecule type" value="Genomic_DNA"/>
</dbReference>
<feature type="domain" description="AB hydrolase-1" evidence="1">
    <location>
        <begin position="19"/>
        <end position="96"/>
    </location>
</feature>
<dbReference type="PANTHER" id="PTHR43798">
    <property type="entry name" value="MONOACYLGLYCEROL LIPASE"/>
    <property type="match status" value="1"/>
</dbReference>
<dbReference type="GO" id="GO:0016020">
    <property type="term" value="C:membrane"/>
    <property type="evidence" value="ECO:0007669"/>
    <property type="project" value="TreeGrafter"/>
</dbReference>
<organism evidence="2 3">
    <name type="scientific">Tetrapyrgos nigripes</name>
    <dbReference type="NCBI Taxonomy" id="182062"/>
    <lineage>
        <taxon>Eukaryota</taxon>
        <taxon>Fungi</taxon>
        <taxon>Dikarya</taxon>
        <taxon>Basidiomycota</taxon>
        <taxon>Agaricomycotina</taxon>
        <taxon>Agaricomycetes</taxon>
        <taxon>Agaricomycetidae</taxon>
        <taxon>Agaricales</taxon>
        <taxon>Marasmiineae</taxon>
        <taxon>Marasmiaceae</taxon>
        <taxon>Tetrapyrgos</taxon>
    </lineage>
</organism>
<sequence length="158" mass="17508">MGPFDKQYTNSTLLKNLYIIRYDVRGCGRSDAPLKQEAYSSKRQAEDFKAVMDAFNVKKPFVATWSLGGIVPADVLSKYGPDSLVGVILLGSFPHRNMHGDVHGNTLQVRSFLCFSKDQTALRWAATQPPAVRQFMLGRSQDETGIISVADRLPITSV</sequence>
<comment type="caution">
    <text evidence="2">The sequence shown here is derived from an EMBL/GenBank/DDBJ whole genome shotgun (WGS) entry which is preliminary data.</text>
</comment>
<accession>A0A8H5FY86</accession>
<dbReference type="InterPro" id="IPR000073">
    <property type="entry name" value="AB_hydrolase_1"/>
</dbReference>
<name>A0A8H5FY86_9AGAR</name>
<evidence type="ECO:0000313" key="3">
    <source>
        <dbReference type="Proteomes" id="UP000559256"/>
    </source>
</evidence>
<proteinExistence type="predicted"/>
<dbReference type="InterPro" id="IPR029058">
    <property type="entry name" value="AB_hydrolase_fold"/>
</dbReference>
<gene>
    <name evidence="2" type="ORF">D9758_013784</name>
</gene>
<dbReference type="AlphaFoldDB" id="A0A8H5FY86"/>
<dbReference type="Proteomes" id="UP000559256">
    <property type="component" value="Unassembled WGS sequence"/>
</dbReference>
<keyword evidence="3" id="KW-1185">Reference proteome</keyword>
<dbReference type="Gene3D" id="3.40.50.1820">
    <property type="entry name" value="alpha/beta hydrolase"/>
    <property type="match status" value="1"/>
</dbReference>
<reference evidence="2 3" key="1">
    <citation type="journal article" date="2020" name="ISME J.">
        <title>Uncovering the hidden diversity of litter-decomposition mechanisms in mushroom-forming fungi.</title>
        <authorList>
            <person name="Floudas D."/>
            <person name="Bentzer J."/>
            <person name="Ahren D."/>
            <person name="Johansson T."/>
            <person name="Persson P."/>
            <person name="Tunlid A."/>
        </authorList>
    </citation>
    <scope>NUCLEOTIDE SEQUENCE [LARGE SCALE GENOMIC DNA]</scope>
    <source>
        <strain evidence="2 3">CBS 291.85</strain>
    </source>
</reference>
<dbReference type="PANTHER" id="PTHR43798:SF33">
    <property type="entry name" value="HYDROLASE, PUTATIVE (AFU_ORTHOLOGUE AFUA_2G14860)-RELATED"/>
    <property type="match status" value="1"/>
</dbReference>
<evidence type="ECO:0000313" key="2">
    <source>
        <dbReference type="EMBL" id="KAF5353606.1"/>
    </source>
</evidence>
<protein>
    <recommendedName>
        <fullName evidence="1">AB hydrolase-1 domain-containing protein</fullName>
    </recommendedName>
</protein>
<dbReference type="SUPFAM" id="SSF53474">
    <property type="entry name" value="alpha/beta-Hydrolases"/>
    <property type="match status" value="1"/>
</dbReference>
<dbReference type="InterPro" id="IPR050266">
    <property type="entry name" value="AB_hydrolase_sf"/>
</dbReference>
<dbReference type="OrthoDB" id="408373at2759"/>
<dbReference type="Pfam" id="PF00561">
    <property type="entry name" value="Abhydrolase_1"/>
    <property type="match status" value="1"/>
</dbReference>
<evidence type="ECO:0000259" key="1">
    <source>
        <dbReference type="Pfam" id="PF00561"/>
    </source>
</evidence>